<evidence type="ECO:0000313" key="2">
    <source>
        <dbReference type="EMBL" id="KLO04447.1"/>
    </source>
</evidence>
<dbReference type="AlphaFoldDB" id="A0A0H2QZN7"/>
<organism evidence="2 3">
    <name type="scientific">Schizopora paradoxa</name>
    <dbReference type="NCBI Taxonomy" id="27342"/>
    <lineage>
        <taxon>Eukaryota</taxon>
        <taxon>Fungi</taxon>
        <taxon>Dikarya</taxon>
        <taxon>Basidiomycota</taxon>
        <taxon>Agaricomycotina</taxon>
        <taxon>Agaricomycetes</taxon>
        <taxon>Hymenochaetales</taxon>
        <taxon>Schizoporaceae</taxon>
        <taxon>Schizopora</taxon>
    </lineage>
</organism>
<reference evidence="2 3" key="1">
    <citation type="submission" date="2015-04" db="EMBL/GenBank/DDBJ databases">
        <title>Complete genome sequence of Schizopora paradoxa KUC8140, a cosmopolitan wood degrader in East Asia.</title>
        <authorList>
            <consortium name="DOE Joint Genome Institute"/>
            <person name="Min B."/>
            <person name="Park H."/>
            <person name="Jang Y."/>
            <person name="Kim J.-J."/>
            <person name="Kim K.H."/>
            <person name="Pangilinan J."/>
            <person name="Lipzen A."/>
            <person name="Riley R."/>
            <person name="Grigoriev I.V."/>
            <person name="Spatafora J.W."/>
            <person name="Choi I.-G."/>
        </authorList>
    </citation>
    <scope>NUCLEOTIDE SEQUENCE [LARGE SCALE GENOMIC DNA]</scope>
    <source>
        <strain evidence="2 3">KUC8140</strain>
    </source>
</reference>
<evidence type="ECO:0000313" key="3">
    <source>
        <dbReference type="Proteomes" id="UP000053477"/>
    </source>
</evidence>
<dbReference type="Proteomes" id="UP000053477">
    <property type="component" value="Unassembled WGS sequence"/>
</dbReference>
<feature type="compositionally biased region" description="Polar residues" evidence="1">
    <location>
        <begin position="804"/>
        <end position="817"/>
    </location>
</feature>
<sequence length="1179" mass="129357">MDGVSSCLEALRKAVATSKSKSKKHLQEKVENLSSLVLLVRFPSQSEMKACEPNVRITQNSSSPSPKAFERLAKLLRSPLLPLYSGFPECAISLATSILAKTFEELSLHLLDTPEISGRGDVKGGWENVAGSLISGLMDFLESEDASLSLDQKKTLIGDAFYHPLCQMFFSRSVEQIDNIAVTLRNNAYMLLSDTAAHHSSNQAKLRVSKLLGPEKLGEVIFGTKHYSTLETLLNLLATLLPSPSSSRSKFESFVSQAFSNRKGLDGSKVSCITTLLDGVAAKNWEETASKLYDQISATDISFPQAYDVDKVVVCGIDFPQPESSDRFYIDKTGLFINAQRDDGLYDSLQVPFESISDIDIGSCDNPVVTVRFSLSTIPLLVDEPLDPKSPDQPLDLVVDIANEDLSSFMDCLKHRRIDGKIVGHRRASKARTRISITDSARLDFDDDGLFLSDPHSPSQKAHEIQKFYEMSDPFDLSKRPCKVNVKESTKASTTSAKKEQPKDNRAAKQNERDDGAAEVEPNDVSLSPVKTVPARSMKTKSGNVATKAKEKPVKDLSPKAGVSDDEEKQSSSKKKRTPKSKKLRVLSDDEDEIGILKLATKPAATKGQPNSTKRTKEKHTTDETQEVKKGTGQSTSNKKSKLTAEKTKQDLKKADDLNPQGLLAGKTEVSAKEPGRHRRAKRASAIVATAKLAVQEGSNDDNDALLSGVEDLDGVNGSPPLKKKVSESARVSQFPASLAHSGNVAEKNSKDGGEEAILTSTKATKTKEKRPLADDDDQDTRKSKKPRIAKETPDKKKQAVTEIETNTPAPARPQQTYKHRDRKALHSSPRKAATDVDWDSLPSDAKKKTKAPSAKPVKTEKKPETKKENPKRKEAQEKKPQEDKRAPFAEISTAVNLKEKKFKAKEKVEKSLTPKAPTKNESVIVVDGPEYNPSPGPVIPAKKEVTKQGGSANPGPSLADILLKGAMVQSDTASLPEIDLAPIDVDEVPEPETMVEEQMVVVPEVPDHDQAGSARRHRKIEEPHTTNDNAPIDEVLHAVTDEIQIDRMNEAIDLTRASESVTRPPLTPITDRVAGPPLASSPDIQDNTFAQGLARSKVKFDDRLQFKSASSEWGAFTKNIPLADTKRKNERTRAKPKQLQHIERMPREERSAAAQQHRWEKEPGMMDIINDTGAGFPT</sequence>
<keyword evidence="3" id="KW-1185">Reference proteome</keyword>
<dbReference type="InParanoid" id="A0A0H2QZN7"/>
<dbReference type="STRING" id="27342.A0A0H2QZN7"/>
<dbReference type="OrthoDB" id="3270368at2759"/>
<dbReference type="EMBL" id="KQ086538">
    <property type="protein sequence ID" value="KLO04447.1"/>
    <property type="molecule type" value="Genomic_DNA"/>
</dbReference>
<gene>
    <name evidence="2" type="ORF">SCHPADRAFT_947687</name>
</gene>
<protein>
    <submittedName>
        <fullName evidence="2">Uncharacterized protein</fullName>
    </submittedName>
</protein>
<feature type="compositionally biased region" description="Basic and acidic residues" evidence="1">
    <location>
        <begin position="643"/>
        <end position="657"/>
    </location>
</feature>
<feature type="compositionally biased region" description="Basic and acidic residues" evidence="1">
    <location>
        <begin position="789"/>
        <end position="800"/>
    </location>
</feature>
<name>A0A0H2QZN7_9AGAM</name>
<feature type="compositionally biased region" description="Basic residues" evidence="1">
    <location>
        <begin position="818"/>
        <end position="830"/>
    </location>
</feature>
<feature type="region of interest" description="Disordered" evidence="1">
    <location>
        <begin position="921"/>
        <end position="954"/>
    </location>
</feature>
<feature type="region of interest" description="Disordered" evidence="1">
    <location>
        <begin position="1003"/>
        <end position="1035"/>
    </location>
</feature>
<accession>A0A0H2QZN7</accession>
<feature type="compositionally biased region" description="Basic and acidic residues" evidence="1">
    <location>
        <begin position="548"/>
        <end position="558"/>
    </location>
</feature>
<feature type="compositionally biased region" description="Basic and acidic residues" evidence="1">
    <location>
        <begin position="1141"/>
        <end position="1165"/>
    </location>
</feature>
<feature type="region of interest" description="Disordered" evidence="1">
    <location>
        <begin position="1126"/>
        <end position="1179"/>
    </location>
</feature>
<proteinExistence type="predicted"/>
<feature type="region of interest" description="Disordered" evidence="1">
    <location>
        <begin position="1057"/>
        <end position="1086"/>
    </location>
</feature>
<feature type="region of interest" description="Disordered" evidence="1">
    <location>
        <begin position="486"/>
        <end position="893"/>
    </location>
</feature>
<feature type="compositionally biased region" description="Basic and acidic residues" evidence="1">
    <location>
        <begin position="858"/>
        <end position="888"/>
    </location>
</feature>
<feature type="compositionally biased region" description="Basic residues" evidence="1">
    <location>
        <begin position="572"/>
        <end position="585"/>
    </location>
</feature>
<feature type="compositionally biased region" description="Basic and acidic residues" evidence="1">
    <location>
        <begin position="497"/>
        <end position="516"/>
    </location>
</feature>
<evidence type="ECO:0000256" key="1">
    <source>
        <dbReference type="SAM" id="MobiDB-lite"/>
    </source>
</evidence>
<feature type="compositionally biased region" description="Basic and acidic residues" evidence="1">
    <location>
        <begin position="619"/>
        <end position="630"/>
    </location>
</feature>